<organism evidence="2 3">
    <name type="scientific">Adiantum capillus-veneris</name>
    <name type="common">Maidenhair fern</name>
    <dbReference type="NCBI Taxonomy" id="13818"/>
    <lineage>
        <taxon>Eukaryota</taxon>
        <taxon>Viridiplantae</taxon>
        <taxon>Streptophyta</taxon>
        <taxon>Embryophyta</taxon>
        <taxon>Tracheophyta</taxon>
        <taxon>Polypodiopsida</taxon>
        <taxon>Polypodiidae</taxon>
        <taxon>Polypodiales</taxon>
        <taxon>Pteridineae</taxon>
        <taxon>Pteridaceae</taxon>
        <taxon>Vittarioideae</taxon>
        <taxon>Adiantum</taxon>
    </lineage>
</organism>
<accession>A0A9D4V5P8</accession>
<evidence type="ECO:0008006" key="4">
    <source>
        <dbReference type="Google" id="ProtNLM"/>
    </source>
</evidence>
<dbReference type="EMBL" id="JABFUD020000005">
    <property type="protein sequence ID" value="KAI5079892.1"/>
    <property type="molecule type" value="Genomic_DNA"/>
</dbReference>
<evidence type="ECO:0000313" key="2">
    <source>
        <dbReference type="EMBL" id="KAI5079892.1"/>
    </source>
</evidence>
<comment type="caution">
    <text evidence="2">The sequence shown here is derived from an EMBL/GenBank/DDBJ whole genome shotgun (WGS) entry which is preliminary data.</text>
</comment>
<keyword evidence="3" id="KW-1185">Reference proteome</keyword>
<evidence type="ECO:0000256" key="1">
    <source>
        <dbReference type="SAM" id="SignalP"/>
    </source>
</evidence>
<feature type="chain" id="PRO_5038714647" description="Secreted protein" evidence="1">
    <location>
        <begin position="28"/>
        <end position="128"/>
    </location>
</feature>
<dbReference type="AlphaFoldDB" id="A0A9D4V5P8"/>
<keyword evidence="1" id="KW-0732">Signal</keyword>
<feature type="signal peptide" evidence="1">
    <location>
        <begin position="1"/>
        <end position="27"/>
    </location>
</feature>
<proteinExistence type="predicted"/>
<gene>
    <name evidence="2" type="ORF">GOP47_0005371</name>
</gene>
<sequence length="128" mass="14309">MAVCASLRARPCWLLVVLSATQGRVVSRPQREGCLDQKRHSHILLPTQFDGEATDGSVRFEEGLKRHCHAAICFCERIPLLGSIFRKGFHCLAPSSEDSLFNYLLQGMAAFVRSILGVAQSEWLYCIN</sequence>
<reference evidence="2 3" key="1">
    <citation type="submission" date="2021-01" db="EMBL/GenBank/DDBJ databases">
        <title>Adiantum capillus-veneris genome.</title>
        <authorList>
            <person name="Fang Y."/>
            <person name="Liao Q."/>
        </authorList>
    </citation>
    <scope>NUCLEOTIDE SEQUENCE [LARGE SCALE GENOMIC DNA]</scope>
    <source>
        <strain evidence="2">H3</strain>
        <tissue evidence="2">Leaf</tissue>
    </source>
</reference>
<evidence type="ECO:0000313" key="3">
    <source>
        <dbReference type="Proteomes" id="UP000886520"/>
    </source>
</evidence>
<protein>
    <recommendedName>
        <fullName evidence="4">Secreted protein</fullName>
    </recommendedName>
</protein>
<dbReference type="Proteomes" id="UP000886520">
    <property type="component" value="Chromosome 5"/>
</dbReference>
<name>A0A9D4V5P8_ADICA</name>